<dbReference type="EMBL" id="LT558120">
    <property type="protein sequence ID" value="SAM81023.1"/>
    <property type="molecule type" value="Genomic_DNA"/>
</dbReference>
<dbReference type="PANTHER" id="PTHR34365">
    <property type="entry name" value="ENOLASE (DUF1399)"/>
    <property type="match status" value="1"/>
</dbReference>
<dbReference type="PANTHER" id="PTHR34365:SF7">
    <property type="entry name" value="GLYCINE-RICH DOMAIN-CONTAINING PROTEIN 1"/>
    <property type="match status" value="1"/>
</dbReference>
<dbReference type="OrthoDB" id="2684236at2759"/>
<feature type="compositionally biased region" description="Polar residues" evidence="1">
    <location>
        <begin position="57"/>
        <end position="76"/>
    </location>
</feature>
<feature type="region of interest" description="Disordered" evidence="1">
    <location>
        <begin position="32"/>
        <end position="76"/>
    </location>
</feature>
<sequence>MAFSSASLPLPPPSQGLQLSIELAALITTTTTMKDSKTQPLSDGSSASSKDSPFKSTPTSLLPNYTDATGSAARPSNQVDQIALTLKNASLKLCDGPGLTPDERKEVDKALTKGVKIGLSSAKLDICNLDDLKAHLKLLNLFDRLRQHVQDGTEYFDYPSCQQAQDDGHIDAPGIDAPPPPYAPTAELPPPTNAKSGSKPTQQEAEEAAAELSEQLKRERRWNIFLNRAAYRMEIWFNQILVSDTVNKHFDHVMLVKEKAALREFKAKEIDGEDVEELLEGVLDNAYDFPDFALPPLDVALMLHSYHLNPLAKEEDDQRLKSRLPLGFFDYPLHQLAQRAHPDLPILTNIDPAKGHWEQHVTSTRTKKPWNLSLQPPPEHPTHAQETNGGDIFGLRVKCPRCHKTQFVPWTGQGKDPSKLGIGELGWERLHRFLQDFKRWSKSPGRKFEGKQVFFMAGTMLGPAHAQYSSPDYFGEALLTPIFLHEKPAVAMSHKDHRVAKGASLQDIEQVGVQCNYSMKTFRAWFEDRWMSNAITPKLKSDEEKSRQMARIAMMMRSYQNGNAAAYGEGLCDVVDGVKRQTSFNLEIEKLGWSTHLALLDQGALDDVLLRSLIRYHKFLELMASVATLLTPTLDIDLCWHTHQLKSRYYSHCFKLVGRFVNHDDAIETGTLKVAFDRTASLWKDRYGQPYSMCGCIYNDPGALKKLKGLLGSGSNSSGKEASESAPTKSGFASRLKGKWRAAKDLPGDKPQDDATATTVWQDATHPSAHSAVIVKEEEHRHDKLRELMVKEWAQGKRREGHESAFVFGYDTPGLYPFYYSPLYSTHYVSRGSTGDATHNAYSLYGVYGMMAVSGLGMGMAAGGGMVAFGGAGCGGGGS</sequence>
<proteinExistence type="predicted"/>
<feature type="compositionally biased region" description="Pro residues" evidence="1">
    <location>
        <begin position="176"/>
        <end position="192"/>
    </location>
</feature>
<dbReference type="InterPro" id="IPR009836">
    <property type="entry name" value="GRDP-like"/>
</dbReference>
<feature type="region of interest" description="Disordered" evidence="1">
    <location>
        <begin position="158"/>
        <end position="212"/>
    </location>
</feature>
<evidence type="ECO:0000313" key="2">
    <source>
        <dbReference type="EMBL" id="SAM81023.1"/>
    </source>
</evidence>
<gene>
    <name evidence="2" type="ORF">UBRO_02699</name>
</gene>
<evidence type="ECO:0000313" key="3">
    <source>
        <dbReference type="Proteomes" id="UP000179920"/>
    </source>
</evidence>
<dbReference type="Proteomes" id="UP000179920">
    <property type="component" value="Chromosome IV"/>
</dbReference>
<organism evidence="2 3">
    <name type="scientific">Ustilago bromivora</name>
    <dbReference type="NCBI Taxonomy" id="307758"/>
    <lineage>
        <taxon>Eukaryota</taxon>
        <taxon>Fungi</taxon>
        <taxon>Dikarya</taxon>
        <taxon>Basidiomycota</taxon>
        <taxon>Ustilaginomycotina</taxon>
        <taxon>Ustilaginomycetes</taxon>
        <taxon>Ustilaginales</taxon>
        <taxon>Ustilaginaceae</taxon>
        <taxon>Ustilago</taxon>
    </lineage>
</organism>
<name>A0A1K0G1R6_9BASI</name>
<evidence type="ECO:0000256" key="1">
    <source>
        <dbReference type="SAM" id="MobiDB-lite"/>
    </source>
</evidence>
<feature type="compositionally biased region" description="Low complexity" evidence="1">
    <location>
        <begin position="42"/>
        <end position="56"/>
    </location>
</feature>
<protein>
    <submittedName>
        <fullName evidence="2">Uncharacterized protein</fullName>
    </submittedName>
</protein>
<dbReference type="Pfam" id="PF07173">
    <property type="entry name" value="GRDP-like"/>
    <property type="match status" value="1"/>
</dbReference>
<dbReference type="AlphaFoldDB" id="A0A1K0G1R6"/>
<reference evidence="3" key="1">
    <citation type="submission" date="2016-04" db="EMBL/GenBank/DDBJ databases">
        <authorList>
            <person name="Guldener U."/>
            <person name="Guldener U."/>
        </authorList>
    </citation>
    <scope>NUCLEOTIDE SEQUENCE [LARGE SCALE GENOMIC DNA]</scope>
    <source>
        <strain evidence="3">UB2112</strain>
    </source>
</reference>
<feature type="compositionally biased region" description="Polar residues" evidence="1">
    <location>
        <begin position="193"/>
        <end position="203"/>
    </location>
</feature>
<feature type="region of interest" description="Disordered" evidence="1">
    <location>
        <begin position="715"/>
        <end position="735"/>
    </location>
</feature>
<accession>A0A1K0G1R6</accession>